<sequence length="318" mass="37409">MSNEAASGQKVIGLTRTLRDAWSSVIVKEEECEKGLSAVTVPETTSDETVEKIKKEAMRTIQFLLCNKNEVKQEPLFNNSRDNQSPNCDIEAPVTTLNKFNFEKPRTYRCYVCGKKFTQKILRNIHLEQNHKLKRLKKPEKTLPDALNLRLNCFSCCQVFENQKKLRKHKKELHSRNSNITPSPFDPNRYCRSCNMAFACYYTFFEHLRKTHEIIAYLKKKLDGTPDPDDKPEINITDWYCRPCGIYALNKKSYFSHLKRLHFMSALDIDREIHMGVRPEFDNPDFRCAGCKHKYTTKYFYHKHLYRTYCCKDSESNV</sequence>
<name>A0A8H7RNQ8_9FUNG</name>
<keyword evidence="1" id="KW-0863">Zinc-finger</keyword>
<proteinExistence type="predicted"/>
<dbReference type="AlphaFoldDB" id="A0A8H7RNQ8"/>
<accession>A0A8H7RNQ8</accession>
<dbReference type="EMBL" id="JAEPRD010000001">
    <property type="protein sequence ID" value="KAG2214397.1"/>
    <property type="molecule type" value="Genomic_DNA"/>
</dbReference>
<dbReference type="Gene3D" id="3.30.160.60">
    <property type="entry name" value="Classic Zinc Finger"/>
    <property type="match status" value="1"/>
</dbReference>
<protein>
    <recommendedName>
        <fullName evidence="2">C2H2-type domain-containing protein</fullName>
    </recommendedName>
</protein>
<dbReference type="OrthoDB" id="6077919at2759"/>
<comment type="caution">
    <text evidence="3">The sequence shown here is derived from an EMBL/GenBank/DDBJ whole genome shotgun (WGS) entry which is preliminary data.</text>
</comment>
<keyword evidence="4" id="KW-1185">Reference proteome</keyword>
<dbReference type="PROSITE" id="PS00028">
    <property type="entry name" value="ZINC_FINGER_C2H2_1"/>
    <property type="match status" value="3"/>
</dbReference>
<dbReference type="Proteomes" id="UP000603453">
    <property type="component" value="Unassembled WGS sequence"/>
</dbReference>
<evidence type="ECO:0000313" key="4">
    <source>
        <dbReference type="Proteomes" id="UP000603453"/>
    </source>
</evidence>
<evidence type="ECO:0000259" key="2">
    <source>
        <dbReference type="PROSITE" id="PS50157"/>
    </source>
</evidence>
<gene>
    <name evidence="3" type="ORF">INT47_000953</name>
</gene>
<keyword evidence="1" id="KW-0862">Zinc</keyword>
<dbReference type="SMART" id="SM00355">
    <property type="entry name" value="ZnF_C2H2"/>
    <property type="match status" value="4"/>
</dbReference>
<evidence type="ECO:0000256" key="1">
    <source>
        <dbReference type="PROSITE-ProRule" id="PRU00042"/>
    </source>
</evidence>
<keyword evidence="1" id="KW-0479">Metal-binding</keyword>
<feature type="domain" description="C2H2-type" evidence="2">
    <location>
        <begin position="151"/>
        <end position="179"/>
    </location>
</feature>
<dbReference type="GO" id="GO:0008270">
    <property type="term" value="F:zinc ion binding"/>
    <property type="evidence" value="ECO:0007669"/>
    <property type="project" value="UniProtKB-KW"/>
</dbReference>
<dbReference type="InterPro" id="IPR013087">
    <property type="entry name" value="Znf_C2H2_type"/>
</dbReference>
<dbReference type="PROSITE" id="PS50157">
    <property type="entry name" value="ZINC_FINGER_C2H2_2"/>
    <property type="match status" value="2"/>
</dbReference>
<reference evidence="3" key="1">
    <citation type="submission" date="2020-12" db="EMBL/GenBank/DDBJ databases">
        <title>Metabolic potential, ecology and presence of endohyphal bacteria is reflected in genomic diversity of Mucoromycotina.</title>
        <authorList>
            <person name="Muszewska A."/>
            <person name="Okrasinska A."/>
            <person name="Steczkiewicz K."/>
            <person name="Drgas O."/>
            <person name="Orlowska M."/>
            <person name="Perlinska-Lenart U."/>
            <person name="Aleksandrzak-Piekarczyk T."/>
            <person name="Szatraj K."/>
            <person name="Zielenkiewicz U."/>
            <person name="Pilsyk S."/>
            <person name="Malc E."/>
            <person name="Mieczkowski P."/>
            <person name="Kruszewska J.S."/>
            <person name="Biernat P."/>
            <person name="Pawlowska J."/>
        </authorList>
    </citation>
    <scope>NUCLEOTIDE SEQUENCE</scope>
    <source>
        <strain evidence="3">WA0000017839</strain>
    </source>
</reference>
<evidence type="ECO:0000313" key="3">
    <source>
        <dbReference type="EMBL" id="KAG2214397.1"/>
    </source>
</evidence>
<feature type="domain" description="C2H2-type" evidence="2">
    <location>
        <begin position="108"/>
        <end position="136"/>
    </location>
</feature>
<organism evidence="3 4">
    <name type="scientific">Mucor saturninus</name>
    <dbReference type="NCBI Taxonomy" id="64648"/>
    <lineage>
        <taxon>Eukaryota</taxon>
        <taxon>Fungi</taxon>
        <taxon>Fungi incertae sedis</taxon>
        <taxon>Mucoromycota</taxon>
        <taxon>Mucoromycotina</taxon>
        <taxon>Mucoromycetes</taxon>
        <taxon>Mucorales</taxon>
        <taxon>Mucorineae</taxon>
        <taxon>Mucoraceae</taxon>
        <taxon>Mucor</taxon>
    </lineage>
</organism>